<keyword evidence="6" id="KW-0539">Nucleus</keyword>
<feature type="compositionally biased region" description="Low complexity" evidence="8">
    <location>
        <begin position="403"/>
        <end position="414"/>
    </location>
</feature>
<feature type="compositionally biased region" description="Basic and acidic residues" evidence="8">
    <location>
        <begin position="461"/>
        <end position="528"/>
    </location>
</feature>
<protein>
    <submittedName>
        <fullName evidence="11">Uncharacterized protein LOC108814503</fullName>
    </submittedName>
</protein>
<dbReference type="GO" id="GO:0071013">
    <property type="term" value="C:catalytic step 2 spliceosome"/>
    <property type="evidence" value="ECO:0007669"/>
    <property type="project" value="TreeGrafter"/>
</dbReference>
<feature type="compositionally biased region" description="Polar residues" evidence="8">
    <location>
        <begin position="12"/>
        <end position="24"/>
    </location>
</feature>
<evidence type="ECO:0000256" key="6">
    <source>
        <dbReference type="ARBA" id="ARBA00023242"/>
    </source>
</evidence>
<dbReference type="PANTHER" id="PTHR13316:SF0">
    <property type="entry name" value="ZINC FINGER CCHC DOMAIN-CONTAINING PROTEIN 8"/>
    <property type="match status" value="1"/>
</dbReference>
<dbReference type="InterPro" id="IPR001878">
    <property type="entry name" value="Znf_CCHC"/>
</dbReference>
<dbReference type="RefSeq" id="XP_018442591.1">
    <property type="nucleotide sequence ID" value="XM_018587089.2"/>
</dbReference>
<evidence type="ECO:0000313" key="11">
    <source>
        <dbReference type="RefSeq" id="XP_018442591.1"/>
    </source>
</evidence>
<name>A0A6J0K548_RAPSA</name>
<evidence type="ECO:0000259" key="9">
    <source>
        <dbReference type="PROSITE" id="PS50158"/>
    </source>
</evidence>
<comment type="similarity">
    <text evidence="2">Belongs to the ZCCHC8 family.</text>
</comment>
<evidence type="ECO:0000256" key="4">
    <source>
        <dbReference type="ARBA" id="ARBA00022771"/>
    </source>
</evidence>
<sequence length="535" mass="61319">MEAEDVLDLPASGSSGLQVQNNGLESGIGSPEANLLVDNEESMRRDLDLELVEENLTTVGGELSAEQVSHVVAVDEKLCIQKETLVHSATLDVSSNSGVTRPQTVSDQQQPTVHVTFNHLTRASKQKLESLLQQWSEWEAEYTLQPQDQEHPLESGEETYFPALRVGLQKISSVSFWIDNQTGPKPLEEFVLVESSTTPLYDRKFSLGSSSANGPISLQGGVEIIDDDPPRCFNCGGYSHSLRECPKPFDRAAVNSARKLQKSKRNQNTGSRLPSRYYQKAQSGKYDGLKPGTLDAETRQLLNLGELDPPPWLNRMREIGYPPGYLAPEDDHMSGITIFGDEMEEETREEIESEDGEILEKANPREPQMKMTVEFPGVNAPLPENADEWLWEAAAAPPHRSSRNNNNRWQQRTSRGYDYRDDDQLGFEPSSYPPRYGSRSDYGYGSKDRRSRSRSPIMERSLTERSSKRDYYSSRDPDFVDRDRNRDRNRGWDRDRDWDRDDRNRDRGDRDRDWDRDRDRDRDDRDWSYRLSSRR</sequence>
<keyword evidence="4 7" id="KW-0863">Zinc-finger</keyword>
<dbReference type="GO" id="GO:0005654">
    <property type="term" value="C:nucleoplasm"/>
    <property type="evidence" value="ECO:0007669"/>
    <property type="project" value="UniProtKB-SubCell"/>
</dbReference>
<comment type="subcellular location">
    <subcellularLocation>
        <location evidence="1">Nucleus</location>
        <location evidence="1">Nucleoplasm</location>
    </subcellularLocation>
</comment>
<dbReference type="GeneID" id="108814503"/>
<dbReference type="InterPro" id="IPR006568">
    <property type="entry name" value="PSP_pro-rich"/>
</dbReference>
<feature type="compositionally biased region" description="Low complexity" evidence="8">
    <location>
        <begin position="429"/>
        <end position="440"/>
    </location>
</feature>
<evidence type="ECO:0000256" key="5">
    <source>
        <dbReference type="ARBA" id="ARBA00022833"/>
    </source>
</evidence>
<proteinExistence type="inferred from homology"/>
<accession>A0A6J0K548</accession>
<keyword evidence="3" id="KW-0479">Metal-binding</keyword>
<feature type="domain" description="CCHC-type" evidence="9">
    <location>
        <begin position="231"/>
        <end position="247"/>
    </location>
</feature>
<feature type="region of interest" description="Disordered" evidence="8">
    <location>
        <begin position="1"/>
        <end position="33"/>
    </location>
</feature>
<dbReference type="PANTHER" id="PTHR13316">
    <property type="entry name" value="ZINC FINGER, CCHC DOMAIN CONTAINING 8"/>
    <property type="match status" value="1"/>
</dbReference>
<evidence type="ECO:0000256" key="8">
    <source>
        <dbReference type="SAM" id="MobiDB-lite"/>
    </source>
</evidence>
<keyword evidence="10" id="KW-1185">Reference proteome</keyword>
<dbReference type="GO" id="GO:0003723">
    <property type="term" value="F:RNA binding"/>
    <property type="evidence" value="ECO:0007669"/>
    <property type="project" value="TreeGrafter"/>
</dbReference>
<evidence type="ECO:0000256" key="3">
    <source>
        <dbReference type="ARBA" id="ARBA00022723"/>
    </source>
</evidence>
<dbReference type="PROSITE" id="PS50158">
    <property type="entry name" value="ZF_CCHC"/>
    <property type="match status" value="1"/>
</dbReference>
<evidence type="ECO:0000256" key="2">
    <source>
        <dbReference type="ARBA" id="ARBA00007497"/>
    </source>
</evidence>
<dbReference type="KEGG" id="rsz:108814503"/>
<feature type="region of interest" description="Disordered" evidence="8">
    <location>
        <begin position="396"/>
        <end position="535"/>
    </location>
</feature>
<evidence type="ECO:0000313" key="10">
    <source>
        <dbReference type="Proteomes" id="UP000504610"/>
    </source>
</evidence>
<feature type="region of interest" description="Disordered" evidence="8">
    <location>
        <begin position="257"/>
        <end position="279"/>
    </location>
</feature>
<dbReference type="Proteomes" id="UP000504610">
    <property type="component" value="Chromosome 7"/>
</dbReference>
<dbReference type="SMART" id="SM00581">
    <property type="entry name" value="PSP"/>
    <property type="match status" value="1"/>
</dbReference>
<dbReference type="InterPro" id="IPR052115">
    <property type="entry name" value="NEXT_complex_subunit_ZCCHC8"/>
</dbReference>
<reference evidence="11" key="2">
    <citation type="submission" date="2025-08" db="UniProtKB">
        <authorList>
            <consortium name="RefSeq"/>
        </authorList>
    </citation>
    <scope>IDENTIFICATION</scope>
    <source>
        <tissue evidence="11">Leaf</tissue>
    </source>
</reference>
<dbReference type="OrthoDB" id="8026949at2759"/>
<gene>
    <name evidence="11" type="primary">LOC108814503</name>
</gene>
<evidence type="ECO:0000256" key="1">
    <source>
        <dbReference type="ARBA" id="ARBA00004642"/>
    </source>
</evidence>
<reference evidence="10" key="1">
    <citation type="journal article" date="2019" name="Database">
        <title>The radish genome database (RadishGD): an integrated information resource for radish genomics.</title>
        <authorList>
            <person name="Yu H.J."/>
            <person name="Baek S."/>
            <person name="Lee Y.J."/>
            <person name="Cho A."/>
            <person name="Mun J.H."/>
        </authorList>
    </citation>
    <scope>NUCLEOTIDE SEQUENCE [LARGE SCALE GENOMIC DNA]</scope>
    <source>
        <strain evidence="10">cv. WK10039</strain>
    </source>
</reference>
<dbReference type="AlphaFoldDB" id="A0A6J0K548"/>
<keyword evidence="5" id="KW-0862">Zinc</keyword>
<dbReference type="GO" id="GO:0008270">
    <property type="term" value="F:zinc ion binding"/>
    <property type="evidence" value="ECO:0007669"/>
    <property type="project" value="UniProtKB-KW"/>
</dbReference>
<dbReference type="Pfam" id="PF04046">
    <property type="entry name" value="PSP"/>
    <property type="match status" value="1"/>
</dbReference>
<organism evidence="10 11">
    <name type="scientific">Raphanus sativus</name>
    <name type="common">Radish</name>
    <name type="synonym">Raphanus raphanistrum var. sativus</name>
    <dbReference type="NCBI Taxonomy" id="3726"/>
    <lineage>
        <taxon>Eukaryota</taxon>
        <taxon>Viridiplantae</taxon>
        <taxon>Streptophyta</taxon>
        <taxon>Embryophyta</taxon>
        <taxon>Tracheophyta</taxon>
        <taxon>Spermatophyta</taxon>
        <taxon>Magnoliopsida</taxon>
        <taxon>eudicotyledons</taxon>
        <taxon>Gunneridae</taxon>
        <taxon>Pentapetalae</taxon>
        <taxon>rosids</taxon>
        <taxon>malvids</taxon>
        <taxon>Brassicales</taxon>
        <taxon>Brassicaceae</taxon>
        <taxon>Brassiceae</taxon>
        <taxon>Raphanus</taxon>
    </lineage>
</organism>
<evidence type="ECO:0000256" key="7">
    <source>
        <dbReference type="PROSITE-ProRule" id="PRU00047"/>
    </source>
</evidence>